<evidence type="ECO:0000313" key="3">
    <source>
        <dbReference type="EMBL" id="CAF1236913.1"/>
    </source>
</evidence>
<evidence type="ECO:0000313" key="1">
    <source>
        <dbReference type="EMBL" id="CAF0949356.1"/>
    </source>
</evidence>
<accession>A0A814D4J5</accession>
<gene>
    <name evidence="2" type="ORF">JXQ802_LOCUS13747</name>
    <name evidence="1" type="ORF">PYM288_LOCUS12040</name>
    <name evidence="3" type="ORF">ZHD862_LOCUS24669</name>
</gene>
<dbReference type="Proteomes" id="UP000663870">
    <property type="component" value="Unassembled WGS sequence"/>
</dbReference>
<proteinExistence type="predicted"/>
<dbReference type="EMBL" id="CAJNOT010001694">
    <property type="protein sequence ID" value="CAF1236913.1"/>
    <property type="molecule type" value="Genomic_DNA"/>
</dbReference>
<dbReference type="EMBL" id="CAJNOL010000299">
    <property type="protein sequence ID" value="CAF0992539.1"/>
    <property type="molecule type" value="Genomic_DNA"/>
</dbReference>
<dbReference type="EMBL" id="CAJNOH010000216">
    <property type="protein sequence ID" value="CAF0949356.1"/>
    <property type="molecule type" value="Genomic_DNA"/>
</dbReference>
<dbReference type="Proteomes" id="UP000663864">
    <property type="component" value="Unassembled WGS sequence"/>
</dbReference>
<evidence type="ECO:0000313" key="4">
    <source>
        <dbReference type="Proteomes" id="UP000663854"/>
    </source>
</evidence>
<organism evidence="1 4">
    <name type="scientific">Rotaria sordida</name>
    <dbReference type="NCBI Taxonomy" id="392033"/>
    <lineage>
        <taxon>Eukaryota</taxon>
        <taxon>Metazoa</taxon>
        <taxon>Spiralia</taxon>
        <taxon>Gnathifera</taxon>
        <taxon>Rotifera</taxon>
        <taxon>Eurotatoria</taxon>
        <taxon>Bdelloidea</taxon>
        <taxon>Philodinida</taxon>
        <taxon>Philodinidae</taxon>
        <taxon>Rotaria</taxon>
    </lineage>
</organism>
<name>A0A814D4J5_9BILA</name>
<dbReference type="AlphaFoldDB" id="A0A814D4J5"/>
<evidence type="ECO:0000313" key="2">
    <source>
        <dbReference type="EMBL" id="CAF0992539.1"/>
    </source>
</evidence>
<keyword evidence="5" id="KW-1185">Reference proteome</keyword>
<comment type="caution">
    <text evidence="1">The sequence shown here is derived from an EMBL/GenBank/DDBJ whole genome shotgun (WGS) entry which is preliminary data.</text>
</comment>
<reference evidence="1" key="1">
    <citation type="submission" date="2021-02" db="EMBL/GenBank/DDBJ databases">
        <authorList>
            <person name="Nowell W R."/>
        </authorList>
    </citation>
    <scope>NUCLEOTIDE SEQUENCE</scope>
</reference>
<sequence length="316" mass="36623">MIFRFTYPIPLITTVLNNDYRRRPECTCYRHQLPPLDFNLTSNLIENKSPLCSDYATRRGPHQRIISISLYGPKENKMFQYNQSLTFLNELINDINIIYPDDFTLRIHHDDTITLTDVICPIECQNPNVDFCSMNSKLFIPPKVWRFIPAGDPLVDIMMSRDLDSALTQRERAAVNAWLASNKSFHAMRDHPMHGVPMLGGMWGFRPSLNPTMSRLIHNKIHDRNLIKRYGGREDQTFLAREVWPQAKSSSIVHDSFLCKNNYGQKPEPFPTQRPSANETDCFIGCPRPCCGRGKMPFGECPKECRPKDHPEWNYC</sequence>
<dbReference type="Proteomes" id="UP000663854">
    <property type="component" value="Unassembled WGS sequence"/>
</dbReference>
<evidence type="ECO:0000313" key="5">
    <source>
        <dbReference type="Proteomes" id="UP000663870"/>
    </source>
</evidence>
<protein>
    <submittedName>
        <fullName evidence="1">Uncharacterized protein</fullName>
    </submittedName>
</protein>